<dbReference type="InterPro" id="IPR000835">
    <property type="entry name" value="HTH_MarR-typ"/>
</dbReference>
<keyword evidence="3" id="KW-1185">Reference proteome</keyword>
<dbReference type="SUPFAM" id="SSF46785">
    <property type="entry name" value="Winged helix' DNA-binding domain"/>
    <property type="match status" value="1"/>
</dbReference>
<gene>
    <name evidence="2" type="ORF">CNX65_12185</name>
</gene>
<dbReference type="InterPro" id="IPR036390">
    <property type="entry name" value="WH_DNA-bd_sf"/>
</dbReference>
<evidence type="ECO:0000259" key="1">
    <source>
        <dbReference type="SMART" id="SM00347"/>
    </source>
</evidence>
<evidence type="ECO:0000313" key="2">
    <source>
        <dbReference type="EMBL" id="ATE53963.1"/>
    </source>
</evidence>
<evidence type="ECO:0000313" key="3">
    <source>
        <dbReference type="Proteomes" id="UP000218505"/>
    </source>
</evidence>
<dbReference type="AlphaFoldDB" id="A0A290Z4S1"/>
<proteinExistence type="predicted"/>
<protein>
    <submittedName>
        <fullName evidence="2">MarR family transcriptional regulator</fullName>
    </submittedName>
</protein>
<dbReference type="Pfam" id="PF12802">
    <property type="entry name" value="MarR_2"/>
    <property type="match status" value="1"/>
</dbReference>
<name>A0A290Z4S1_9PSEU</name>
<accession>A0A290Z4S1</accession>
<dbReference type="InterPro" id="IPR036388">
    <property type="entry name" value="WH-like_DNA-bd_sf"/>
</dbReference>
<dbReference type="Gene3D" id="1.10.10.10">
    <property type="entry name" value="Winged helix-like DNA-binding domain superfamily/Winged helix DNA-binding domain"/>
    <property type="match status" value="1"/>
</dbReference>
<feature type="domain" description="HTH marR-type" evidence="1">
    <location>
        <begin position="46"/>
        <end position="145"/>
    </location>
</feature>
<dbReference type="GO" id="GO:0003700">
    <property type="term" value="F:DNA-binding transcription factor activity"/>
    <property type="evidence" value="ECO:0007669"/>
    <property type="project" value="InterPro"/>
</dbReference>
<dbReference type="SMART" id="SM00347">
    <property type="entry name" value="HTH_MARR"/>
    <property type="match status" value="1"/>
</dbReference>
<dbReference type="KEGG" id="apre:CNX65_12185"/>
<dbReference type="Proteomes" id="UP000218505">
    <property type="component" value="Chromosome"/>
</dbReference>
<sequence>MGRAECGGSGTALSAVDTQGVESAFAGYLAMALVEAGRSARRRIEDELADYGLTLRYLDALGHLARGAELSGSDLARRMGITAQSAHATILRLEDLGAVERSRTGRGRRALLDVTGAGGEMLTAADRVLNSLDARLLDAVPDVRDGEVRRLVAVLETDAAPGKEPTGAD</sequence>
<organism evidence="2 3">
    <name type="scientific">Actinosynnema pretiosum</name>
    <dbReference type="NCBI Taxonomy" id="42197"/>
    <lineage>
        <taxon>Bacteria</taxon>
        <taxon>Bacillati</taxon>
        <taxon>Actinomycetota</taxon>
        <taxon>Actinomycetes</taxon>
        <taxon>Pseudonocardiales</taxon>
        <taxon>Pseudonocardiaceae</taxon>
        <taxon>Actinosynnema</taxon>
    </lineage>
</organism>
<reference evidence="2" key="1">
    <citation type="submission" date="2017-09" db="EMBL/GenBank/DDBJ databases">
        <title>Complete Genome Sequence of ansamitocin-producing Bacterium Actinosynnema pretiosum X47.</title>
        <authorList>
            <person name="Cao G."/>
            <person name="Zong G."/>
            <person name="Zhong C."/>
            <person name="Fu J."/>
        </authorList>
    </citation>
    <scope>NUCLEOTIDE SEQUENCE [LARGE SCALE GENOMIC DNA]</scope>
    <source>
        <strain evidence="2">X47</strain>
    </source>
</reference>
<dbReference type="EMBL" id="CP023445">
    <property type="protein sequence ID" value="ATE53963.1"/>
    <property type="molecule type" value="Genomic_DNA"/>
</dbReference>